<name>A0A397VI59_9GLOM</name>
<sequence length="112" mass="12957">MYDSDWWKNVEQNIPIGAYVMPIILYSDATLCDHLGKTSRHPVFMMLGNIPLARHNKVDAKILLSYIPTARKLFYRALAAMLRPLRSLSYNGIHLYVNGSLKWFFPYLALII</sequence>
<dbReference type="EMBL" id="QKWP01000384">
    <property type="protein sequence ID" value="RIB21027.1"/>
    <property type="molecule type" value="Genomic_DNA"/>
</dbReference>
<dbReference type="AlphaFoldDB" id="A0A397VI59"/>
<dbReference type="Pfam" id="PF18759">
    <property type="entry name" value="Plavaka"/>
    <property type="match status" value="1"/>
</dbReference>
<proteinExistence type="predicted"/>
<organism evidence="1 2">
    <name type="scientific">Gigaspora rosea</name>
    <dbReference type="NCBI Taxonomy" id="44941"/>
    <lineage>
        <taxon>Eukaryota</taxon>
        <taxon>Fungi</taxon>
        <taxon>Fungi incertae sedis</taxon>
        <taxon>Mucoromycota</taxon>
        <taxon>Glomeromycotina</taxon>
        <taxon>Glomeromycetes</taxon>
        <taxon>Diversisporales</taxon>
        <taxon>Gigasporaceae</taxon>
        <taxon>Gigaspora</taxon>
    </lineage>
</organism>
<reference evidence="1 2" key="1">
    <citation type="submission" date="2018-06" db="EMBL/GenBank/DDBJ databases">
        <title>Comparative genomics reveals the genomic features of Rhizophagus irregularis, R. cerebriforme, R. diaphanum and Gigaspora rosea, and their symbiotic lifestyle signature.</title>
        <authorList>
            <person name="Morin E."/>
            <person name="San Clemente H."/>
            <person name="Chen E.C.H."/>
            <person name="De La Providencia I."/>
            <person name="Hainaut M."/>
            <person name="Kuo A."/>
            <person name="Kohler A."/>
            <person name="Murat C."/>
            <person name="Tang N."/>
            <person name="Roy S."/>
            <person name="Loubradou J."/>
            <person name="Henrissat B."/>
            <person name="Grigoriev I.V."/>
            <person name="Corradi N."/>
            <person name="Roux C."/>
            <person name="Martin F.M."/>
        </authorList>
    </citation>
    <scope>NUCLEOTIDE SEQUENCE [LARGE SCALE GENOMIC DNA]</scope>
    <source>
        <strain evidence="1 2">DAOM 194757</strain>
    </source>
</reference>
<accession>A0A397VI59</accession>
<evidence type="ECO:0000313" key="2">
    <source>
        <dbReference type="Proteomes" id="UP000266673"/>
    </source>
</evidence>
<protein>
    <submittedName>
        <fullName evidence="1">Uncharacterized protein</fullName>
    </submittedName>
</protein>
<dbReference type="Proteomes" id="UP000266673">
    <property type="component" value="Unassembled WGS sequence"/>
</dbReference>
<dbReference type="OrthoDB" id="2439173at2759"/>
<keyword evidence="2" id="KW-1185">Reference proteome</keyword>
<gene>
    <name evidence="1" type="ORF">C2G38_1963062</name>
</gene>
<evidence type="ECO:0000313" key="1">
    <source>
        <dbReference type="EMBL" id="RIB21027.1"/>
    </source>
</evidence>
<comment type="caution">
    <text evidence="1">The sequence shown here is derived from an EMBL/GenBank/DDBJ whole genome shotgun (WGS) entry which is preliminary data.</text>
</comment>
<dbReference type="InterPro" id="IPR041078">
    <property type="entry name" value="Plavaka"/>
</dbReference>